<dbReference type="SUPFAM" id="SSF52172">
    <property type="entry name" value="CheY-like"/>
    <property type="match status" value="1"/>
</dbReference>
<dbReference type="PANTHER" id="PTHR44591:SF3">
    <property type="entry name" value="RESPONSE REGULATORY DOMAIN-CONTAINING PROTEIN"/>
    <property type="match status" value="1"/>
</dbReference>
<accession>A0A562ZNY4</accession>
<dbReference type="SMART" id="SM00448">
    <property type="entry name" value="REC"/>
    <property type="match status" value="1"/>
</dbReference>
<dbReference type="InterPro" id="IPR001789">
    <property type="entry name" value="Sig_transdc_resp-reg_receiver"/>
</dbReference>
<protein>
    <submittedName>
        <fullName evidence="4">Response regulator</fullName>
    </submittedName>
</protein>
<keyword evidence="1 2" id="KW-0597">Phosphoprotein</keyword>
<dbReference type="AlphaFoldDB" id="A0A562ZNY4"/>
<feature type="modified residue" description="4-aspartylphosphate" evidence="2">
    <location>
        <position position="40"/>
    </location>
</feature>
<dbReference type="PROSITE" id="PS50110">
    <property type="entry name" value="RESPONSE_REGULATORY"/>
    <property type="match status" value="1"/>
</dbReference>
<evidence type="ECO:0000313" key="5">
    <source>
        <dbReference type="Proteomes" id="UP000318199"/>
    </source>
</evidence>
<organism evidence="4 5">
    <name type="scientific">Caenimonas sedimenti</name>
    <dbReference type="NCBI Taxonomy" id="2596921"/>
    <lineage>
        <taxon>Bacteria</taxon>
        <taxon>Pseudomonadati</taxon>
        <taxon>Pseudomonadota</taxon>
        <taxon>Betaproteobacteria</taxon>
        <taxon>Burkholderiales</taxon>
        <taxon>Comamonadaceae</taxon>
        <taxon>Caenimonas</taxon>
    </lineage>
</organism>
<reference evidence="4 5" key="1">
    <citation type="submission" date="2019-07" db="EMBL/GenBank/DDBJ databases">
        <title>Caenimonas sedimenti sp. nov., isolated from activated sludge.</title>
        <authorList>
            <person name="Xu J."/>
        </authorList>
    </citation>
    <scope>NUCLEOTIDE SEQUENCE [LARGE SCALE GENOMIC DNA]</scope>
    <source>
        <strain evidence="4 5">HX-9-20</strain>
    </source>
</reference>
<evidence type="ECO:0000256" key="1">
    <source>
        <dbReference type="ARBA" id="ARBA00022553"/>
    </source>
</evidence>
<evidence type="ECO:0000259" key="3">
    <source>
        <dbReference type="PROSITE" id="PS50110"/>
    </source>
</evidence>
<dbReference type="EMBL" id="VOBQ01000013">
    <property type="protein sequence ID" value="TWO70076.1"/>
    <property type="molecule type" value="Genomic_DNA"/>
</dbReference>
<evidence type="ECO:0000256" key="2">
    <source>
        <dbReference type="PROSITE-ProRule" id="PRU00169"/>
    </source>
</evidence>
<feature type="domain" description="Response regulatory" evidence="3">
    <location>
        <begin position="1"/>
        <end position="107"/>
    </location>
</feature>
<gene>
    <name evidence="4" type="ORF">FN976_17215</name>
</gene>
<dbReference type="Proteomes" id="UP000318199">
    <property type="component" value="Unassembled WGS sequence"/>
</dbReference>
<dbReference type="InterPro" id="IPR011006">
    <property type="entry name" value="CheY-like_superfamily"/>
</dbReference>
<sequence>MPPEHAELITSHGHEVEVAHDGPEALGKAASFQPDVAFLDIGLPVMDGFELGRRLGDMPSQERLVMAAVTAYGQLQYTERFSECGFSAHLVKPVDINGLFAIVAQRAEFIPST</sequence>
<dbReference type="RefSeq" id="WP_145894272.1">
    <property type="nucleotide sequence ID" value="NZ_VOBQ01000013.1"/>
</dbReference>
<keyword evidence="5" id="KW-1185">Reference proteome</keyword>
<dbReference type="PANTHER" id="PTHR44591">
    <property type="entry name" value="STRESS RESPONSE REGULATOR PROTEIN 1"/>
    <property type="match status" value="1"/>
</dbReference>
<comment type="caution">
    <text evidence="4">The sequence shown here is derived from an EMBL/GenBank/DDBJ whole genome shotgun (WGS) entry which is preliminary data.</text>
</comment>
<dbReference type="OrthoDB" id="9179585at2"/>
<proteinExistence type="predicted"/>
<dbReference type="InterPro" id="IPR050595">
    <property type="entry name" value="Bact_response_regulator"/>
</dbReference>
<dbReference type="Gene3D" id="3.40.50.2300">
    <property type="match status" value="1"/>
</dbReference>
<dbReference type="Pfam" id="PF00072">
    <property type="entry name" value="Response_reg"/>
    <property type="match status" value="1"/>
</dbReference>
<name>A0A562ZNY4_9BURK</name>
<dbReference type="GO" id="GO:0000160">
    <property type="term" value="P:phosphorelay signal transduction system"/>
    <property type="evidence" value="ECO:0007669"/>
    <property type="project" value="InterPro"/>
</dbReference>
<evidence type="ECO:0000313" key="4">
    <source>
        <dbReference type="EMBL" id="TWO70076.1"/>
    </source>
</evidence>